<name>A0ABU8JPL0_DICCH</name>
<dbReference type="Proteomes" id="UP001359469">
    <property type="component" value="Unassembled WGS sequence"/>
</dbReference>
<dbReference type="RefSeq" id="WP_336729726.1">
    <property type="nucleotide sequence ID" value="NZ_JBBBOO010000008.1"/>
</dbReference>
<sequence>MTDPVLASAGTLIAQETGSLTVETRATPLTAGQYALLSPWFALNRVVPDTPWFLHEPLHRDESGLHADEVIALCRRFCARHVNSTLLYEYQSAPLQFRTPLLQSLLHAAPGFHHSLGIKAQGRPLAEHDLACTLLDRDGAVLYLNDPLRRISPRADAGPVVYHYCRFTRASPNPSLS</sequence>
<protein>
    <submittedName>
        <fullName evidence="1">Uncharacterized protein</fullName>
    </submittedName>
</protein>
<keyword evidence="2" id="KW-1185">Reference proteome</keyword>
<comment type="caution">
    <text evidence="1">The sequence shown here is derived from an EMBL/GenBank/DDBJ whole genome shotgun (WGS) entry which is preliminary data.</text>
</comment>
<proteinExistence type="predicted"/>
<gene>
    <name evidence="1" type="ORF">WCU84_12365</name>
</gene>
<evidence type="ECO:0000313" key="2">
    <source>
        <dbReference type="Proteomes" id="UP001359469"/>
    </source>
</evidence>
<organism evidence="1 2">
    <name type="scientific">Dickeya chrysanthemi</name>
    <name type="common">Pectobacterium chrysanthemi</name>
    <name type="synonym">Erwinia chrysanthemi</name>
    <dbReference type="NCBI Taxonomy" id="556"/>
    <lineage>
        <taxon>Bacteria</taxon>
        <taxon>Pseudomonadati</taxon>
        <taxon>Pseudomonadota</taxon>
        <taxon>Gammaproteobacteria</taxon>
        <taxon>Enterobacterales</taxon>
        <taxon>Pectobacteriaceae</taxon>
        <taxon>Dickeya</taxon>
    </lineage>
</organism>
<dbReference type="EMBL" id="JBBBOO010000008">
    <property type="protein sequence ID" value="MEI7064450.1"/>
    <property type="molecule type" value="Genomic_DNA"/>
</dbReference>
<reference evidence="1 2" key="1">
    <citation type="submission" date="2024-03" db="EMBL/GenBank/DDBJ databases">
        <title>Analysis of soft rot Pectobacteriaceae population diversity in US potato growing regions between 2016 and 2022.</title>
        <authorList>
            <person name="Ma X."/>
            <person name="Zhang X."/>
            <person name="Stodghill P."/>
            <person name="Rioux R."/>
            <person name="Babler B."/>
            <person name="Shrestha S."/>
            <person name="Babler B."/>
            <person name="Rivedal H."/>
            <person name="Frost K."/>
            <person name="Hao J."/>
            <person name="Secor G."/>
            <person name="Swingle B."/>
        </authorList>
    </citation>
    <scope>NUCLEOTIDE SEQUENCE [LARGE SCALE GENOMIC DNA]</scope>
    <source>
        <strain evidence="1 2">SR64</strain>
    </source>
</reference>
<evidence type="ECO:0000313" key="1">
    <source>
        <dbReference type="EMBL" id="MEI7064450.1"/>
    </source>
</evidence>
<accession>A0ABU8JPL0</accession>